<evidence type="ECO:0000256" key="4">
    <source>
        <dbReference type="HAMAP-Rule" id="MF_01930"/>
    </source>
</evidence>
<feature type="site" description="Raises pKa of active site His" evidence="4">
    <location>
        <position position="144"/>
    </location>
</feature>
<comment type="caution">
    <text evidence="6">The sequence shown here is derived from an EMBL/GenBank/DDBJ whole genome shotgun (WGS) entry which is preliminary data.</text>
</comment>
<evidence type="ECO:0000259" key="5">
    <source>
        <dbReference type="Pfam" id="PF00551"/>
    </source>
</evidence>
<dbReference type="NCBIfam" id="TIGR00639">
    <property type="entry name" value="PurN"/>
    <property type="match status" value="1"/>
</dbReference>
<dbReference type="GO" id="GO:0005829">
    <property type="term" value="C:cytosol"/>
    <property type="evidence" value="ECO:0007669"/>
    <property type="project" value="TreeGrafter"/>
</dbReference>
<keyword evidence="3 4" id="KW-0658">Purine biosynthesis</keyword>
<comment type="pathway">
    <text evidence="1 4">Purine metabolism; IMP biosynthesis via de novo pathway; N(2)-formyl-N(1)-(5-phospho-D-ribosyl)glycinamide from N(1)-(5-phospho-D-ribosyl)glycinamide (10-formyl THF route): step 1/1.</text>
</comment>
<accession>A0A4R3J4Z5</accession>
<dbReference type="HAMAP" id="MF_01930">
    <property type="entry name" value="PurN"/>
    <property type="match status" value="1"/>
</dbReference>
<sequence length="217" mass="23628">MKLAVLISGRGSNLQALIDACAKDEFPAEIALVLSNKADAQGLHRAAQGGIATAVLKHTDYANREAFDRAMSERLEEAGVDLICLAGFMRLLSDGFVKRWRDKVINIHPSLLPAFKGLHVHERAVEAGVRFSGCTVHVVRPAMDEGPIIAQAVVPVLQNDTADDLAARILIQEHRIYPMAVRLIAEGRLRIGAERAIVDAPEPKAEAMINPCEKTTR</sequence>
<feature type="active site" description="Proton donor" evidence="4">
    <location>
        <position position="108"/>
    </location>
</feature>
<keyword evidence="7" id="KW-1185">Reference proteome</keyword>
<dbReference type="UniPathway" id="UPA00074">
    <property type="reaction ID" value="UER00126"/>
</dbReference>
<evidence type="ECO:0000256" key="1">
    <source>
        <dbReference type="ARBA" id="ARBA00005054"/>
    </source>
</evidence>
<dbReference type="PANTHER" id="PTHR43369:SF2">
    <property type="entry name" value="PHOSPHORIBOSYLGLYCINAMIDE FORMYLTRANSFERASE"/>
    <property type="match status" value="1"/>
</dbReference>
<evidence type="ECO:0000313" key="7">
    <source>
        <dbReference type="Proteomes" id="UP000295304"/>
    </source>
</evidence>
<dbReference type="InterPro" id="IPR002376">
    <property type="entry name" value="Formyl_transf_N"/>
</dbReference>
<feature type="binding site" evidence="4">
    <location>
        <begin position="11"/>
        <end position="13"/>
    </location>
    <ligand>
        <name>N(1)-(5-phospho-beta-D-ribosyl)glycinamide</name>
        <dbReference type="ChEBI" id="CHEBI:143788"/>
    </ligand>
</feature>
<evidence type="ECO:0000256" key="3">
    <source>
        <dbReference type="ARBA" id="ARBA00022755"/>
    </source>
</evidence>
<reference evidence="6 7" key="1">
    <citation type="submission" date="2019-03" db="EMBL/GenBank/DDBJ databases">
        <title>Genomic Encyclopedia of Type Strains, Phase IV (KMG-IV): sequencing the most valuable type-strain genomes for metagenomic binning, comparative biology and taxonomic classification.</title>
        <authorList>
            <person name="Goeker M."/>
        </authorList>
    </citation>
    <scope>NUCLEOTIDE SEQUENCE [LARGE SCALE GENOMIC DNA]</scope>
    <source>
        <strain evidence="6 7">DSM 101688</strain>
    </source>
</reference>
<gene>
    <name evidence="4" type="primary">purN</name>
    <name evidence="6" type="ORF">EDD55_11178</name>
</gene>
<feature type="domain" description="Formyl transferase N-terminal" evidence="5">
    <location>
        <begin position="1"/>
        <end position="181"/>
    </location>
</feature>
<dbReference type="RefSeq" id="WP_165886406.1">
    <property type="nucleotide sequence ID" value="NZ_CP119676.1"/>
</dbReference>
<dbReference type="SUPFAM" id="SSF53328">
    <property type="entry name" value="Formyltransferase"/>
    <property type="match status" value="1"/>
</dbReference>
<feature type="binding site" evidence="4">
    <location>
        <position position="64"/>
    </location>
    <ligand>
        <name>(6R)-10-formyltetrahydrofolate</name>
        <dbReference type="ChEBI" id="CHEBI:195366"/>
    </ligand>
</feature>
<feature type="binding site" evidence="4">
    <location>
        <begin position="89"/>
        <end position="92"/>
    </location>
    <ligand>
        <name>(6R)-10-formyltetrahydrofolate</name>
        <dbReference type="ChEBI" id="CHEBI:195366"/>
    </ligand>
</feature>
<dbReference type="GO" id="GO:0004644">
    <property type="term" value="F:phosphoribosylglycinamide formyltransferase activity"/>
    <property type="evidence" value="ECO:0007669"/>
    <property type="project" value="UniProtKB-UniRule"/>
</dbReference>
<dbReference type="PANTHER" id="PTHR43369">
    <property type="entry name" value="PHOSPHORIBOSYLGLYCINAMIDE FORMYLTRANSFERASE"/>
    <property type="match status" value="1"/>
</dbReference>
<evidence type="ECO:0000256" key="2">
    <source>
        <dbReference type="ARBA" id="ARBA00022679"/>
    </source>
</evidence>
<evidence type="ECO:0000313" key="6">
    <source>
        <dbReference type="EMBL" id="TCS60377.1"/>
    </source>
</evidence>
<organism evidence="6 7">
    <name type="scientific">Varunaivibrio sulfuroxidans</name>
    <dbReference type="NCBI Taxonomy" id="1773489"/>
    <lineage>
        <taxon>Bacteria</taxon>
        <taxon>Pseudomonadati</taxon>
        <taxon>Pseudomonadota</taxon>
        <taxon>Alphaproteobacteria</taxon>
        <taxon>Rhodospirillales</taxon>
        <taxon>Magnetovibrionaceae</taxon>
        <taxon>Varunaivibrio</taxon>
    </lineage>
</organism>
<feature type="binding site" evidence="4">
    <location>
        <position position="106"/>
    </location>
    <ligand>
        <name>(6R)-10-formyltetrahydrofolate</name>
        <dbReference type="ChEBI" id="CHEBI:195366"/>
    </ligand>
</feature>
<name>A0A4R3J4Z5_9PROT</name>
<keyword evidence="2 4" id="KW-0808">Transferase</keyword>
<dbReference type="CDD" id="cd08645">
    <property type="entry name" value="FMT_core_GART"/>
    <property type="match status" value="1"/>
</dbReference>
<dbReference type="Gene3D" id="3.40.50.170">
    <property type="entry name" value="Formyl transferase, N-terminal domain"/>
    <property type="match status" value="1"/>
</dbReference>
<comment type="catalytic activity">
    <reaction evidence="4">
        <text>N(1)-(5-phospho-beta-D-ribosyl)glycinamide + (6R)-10-formyltetrahydrofolate = N(2)-formyl-N(1)-(5-phospho-beta-D-ribosyl)glycinamide + (6S)-5,6,7,8-tetrahydrofolate + H(+)</text>
        <dbReference type="Rhea" id="RHEA:15053"/>
        <dbReference type="ChEBI" id="CHEBI:15378"/>
        <dbReference type="ChEBI" id="CHEBI:57453"/>
        <dbReference type="ChEBI" id="CHEBI:143788"/>
        <dbReference type="ChEBI" id="CHEBI:147286"/>
        <dbReference type="ChEBI" id="CHEBI:195366"/>
        <dbReference type="EC" id="2.1.2.2"/>
    </reaction>
</comment>
<dbReference type="Pfam" id="PF00551">
    <property type="entry name" value="Formyl_trans_N"/>
    <property type="match status" value="1"/>
</dbReference>
<dbReference type="Proteomes" id="UP000295304">
    <property type="component" value="Unassembled WGS sequence"/>
</dbReference>
<dbReference type="FunFam" id="3.40.50.170:FF:000007">
    <property type="entry name" value="Phosphoribosylglycinamide formyltransferase"/>
    <property type="match status" value="1"/>
</dbReference>
<dbReference type="InterPro" id="IPR004607">
    <property type="entry name" value="GART"/>
</dbReference>
<dbReference type="InterPro" id="IPR036477">
    <property type="entry name" value="Formyl_transf_N_sf"/>
</dbReference>
<comment type="similarity">
    <text evidence="4">Belongs to the GART family.</text>
</comment>
<proteinExistence type="inferred from homology"/>
<protein>
    <recommendedName>
        <fullName evidence="4">Phosphoribosylglycinamide formyltransferase</fullName>
        <ecNumber evidence="4">2.1.2.2</ecNumber>
    </recommendedName>
    <alternativeName>
        <fullName evidence="4">5'-phosphoribosylglycinamide transformylase</fullName>
    </alternativeName>
    <alternativeName>
        <fullName evidence="4">GAR transformylase</fullName>
        <shortName evidence="4">GART</shortName>
    </alternativeName>
</protein>
<comment type="function">
    <text evidence="4">Catalyzes the transfer of a formyl group from 10-formyltetrahydrofolate to 5-phospho-ribosyl-glycinamide (GAR), producing 5-phospho-ribosyl-N-formylglycinamide (FGAR) and tetrahydrofolate.</text>
</comment>
<dbReference type="AlphaFoldDB" id="A0A4R3J4Z5"/>
<dbReference type="EC" id="2.1.2.2" evidence="4"/>
<dbReference type="EMBL" id="SLZW01000011">
    <property type="protein sequence ID" value="TCS60377.1"/>
    <property type="molecule type" value="Genomic_DNA"/>
</dbReference>
<dbReference type="GO" id="GO:0006189">
    <property type="term" value="P:'de novo' IMP biosynthetic process"/>
    <property type="evidence" value="ECO:0007669"/>
    <property type="project" value="UniProtKB-UniRule"/>
</dbReference>